<evidence type="ECO:0000313" key="1">
    <source>
        <dbReference type="EMBL" id="EYC42390.1"/>
    </source>
</evidence>
<name>A0A016WRV6_9BILA</name>
<sequence length="94" mass="10708">MIMNSRGVMHNGRTMITAEASTTLPAIHEHANSIHLWAVRRAVTCAVKIRKITNKTALFRVQPLIRKSYAEAVFISLHHYYSTKYLGLCTPERI</sequence>
<accession>A0A016WRV6</accession>
<proteinExistence type="predicted"/>
<dbReference type="Proteomes" id="UP000024635">
    <property type="component" value="Unassembled WGS sequence"/>
</dbReference>
<protein>
    <submittedName>
        <fullName evidence="1">Uncharacterized protein</fullName>
    </submittedName>
</protein>
<keyword evidence="2" id="KW-1185">Reference proteome</keyword>
<evidence type="ECO:0000313" key="2">
    <source>
        <dbReference type="Proteomes" id="UP000024635"/>
    </source>
</evidence>
<gene>
    <name evidence="1" type="primary">Acey_s0533.g3055</name>
    <name evidence="1" type="ORF">Y032_0533g3055</name>
</gene>
<reference evidence="2" key="1">
    <citation type="journal article" date="2015" name="Nat. Genet.">
        <title>The genome and transcriptome of the zoonotic hookworm Ancylostoma ceylanicum identify infection-specific gene families.</title>
        <authorList>
            <person name="Schwarz E.M."/>
            <person name="Hu Y."/>
            <person name="Antoshechkin I."/>
            <person name="Miller M.M."/>
            <person name="Sternberg P.W."/>
            <person name="Aroian R.V."/>
        </authorList>
    </citation>
    <scope>NUCLEOTIDE SEQUENCE</scope>
    <source>
        <strain evidence="2">HY135</strain>
    </source>
</reference>
<dbReference type="AlphaFoldDB" id="A0A016WRV6"/>
<dbReference type="EMBL" id="JARK01000133">
    <property type="protein sequence ID" value="EYC42390.1"/>
    <property type="molecule type" value="Genomic_DNA"/>
</dbReference>
<comment type="caution">
    <text evidence="1">The sequence shown here is derived from an EMBL/GenBank/DDBJ whole genome shotgun (WGS) entry which is preliminary data.</text>
</comment>
<organism evidence="1 2">
    <name type="scientific">Ancylostoma ceylanicum</name>
    <dbReference type="NCBI Taxonomy" id="53326"/>
    <lineage>
        <taxon>Eukaryota</taxon>
        <taxon>Metazoa</taxon>
        <taxon>Ecdysozoa</taxon>
        <taxon>Nematoda</taxon>
        <taxon>Chromadorea</taxon>
        <taxon>Rhabditida</taxon>
        <taxon>Rhabditina</taxon>
        <taxon>Rhabditomorpha</taxon>
        <taxon>Strongyloidea</taxon>
        <taxon>Ancylostomatidae</taxon>
        <taxon>Ancylostomatinae</taxon>
        <taxon>Ancylostoma</taxon>
    </lineage>
</organism>